<dbReference type="InterPro" id="IPR004925">
    <property type="entry name" value="HpaB/PvcC/4-BUDH"/>
</dbReference>
<dbReference type="SUPFAM" id="SSF47203">
    <property type="entry name" value="Acyl-CoA dehydrogenase C-terminal domain-like"/>
    <property type="match status" value="1"/>
</dbReference>
<dbReference type="InterPro" id="IPR036250">
    <property type="entry name" value="AcylCo_DH-like_C"/>
</dbReference>
<feature type="non-terminal residue" evidence="2">
    <location>
        <position position="1"/>
    </location>
</feature>
<accession>X1JGA3</accession>
<evidence type="ECO:0000313" key="2">
    <source>
        <dbReference type="EMBL" id="GAH77359.1"/>
    </source>
</evidence>
<name>X1JGA3_9ZZZZ</name>
<dbReference type="EMBL" id="BARU01044361">
    <property type="protein sequence ID" value="GAH77359.1"/>
    <property type="molecule type" value="Genomic_DNA"/>
</dbReference>
<proteinExistence type="predicted"/>
<comment type="caution">
    <text evidence="2">The sequence shown here is derived from an EMBL/GenBank/DDBJ whole genome shotgun (WGS) entry which is preliminary data.</text>
</comment>
<dbReference type="AlphaFoldDB" id="X1JGA3"/>
<protein>
    <recommendedName>
        <fullName evidence="1">HpaB/PvcC/4-BUDH C-terminal domain-containing protein</fullName>
    </recommendedName>
</protein>
<dbReference type="GO" id="GO:0016627">
    <property type="term" value="F:oxidoreductase activity, acting on the CH-CH group of donors"/>
    <property type="evidence" value="ECO:0007669"/>
    <property type="project" value="InterPro"/>
</dbReference>
<sequence length="139" mass="15371">AHKGSEEPAGSGVFLPDELMGNVSKLNVCTAFWRVMALAGDIGGGLIVTLPSLKELKNPEVKDYVEEFYSFGSDEPTENIMKVHKHLQNWTAGLHGVGTWHGAGPVMAQKIMLQRVINYEHEKELVKRTLNLKEKKGNS</sequence>
<dbReference type="Gene3D" id="1.20.140.10">
    <property type="entry name" value="Butyryl-CoA Dehydrogenase, subunit A, domain 3"/>
    <property type="match status" value="1"/>
</dbReference>
<dbReference type="Pfam" id="PF03241">
    <property type="entry name" value="HpaB"/>
    <property type="match status" value="1"/>
</dbReference>
<dbReference type="PANTHER" id="PTHR36117">
    <property type="entry name" value="4-HYDROXYPHENYLACETATE 3-MONOOXYGENASE-RELATED"/>
    <property type="match status" value="1"/>
</dbReference>
<dbReference type="PANTHER" id="PTHR36117:SF3">
    <property type="entry name" value="4-HYDROXYPHENYLACETATE 3-MONOOXYGENASE-RELATED"/>
    <property type="match status" value="1"/>
</dbReference>
<organism evidence="2">
    <name type="scientific">marine sediment metagenome</name>
    <dbReference type="NCBI Taxonomy" id="412755"/>
    <lineage>
        <taxon>unclassified sequences</taxon>
        <taxon>metagenomes</taxon>
        <taxon>ecological metagenomes</taxon>
    </lineage>
</organism>
<feature type="domain" description="HpaB/PvcC/4-BUDH C-terminal" evidence="1">
    <location>
        <begin position="7"/>
        <end position="130"/>
    </location>
</feature>
<evidence type="ECO:0000259" key="1">
    <source>
        <dbReference type="Pfam" id="PF03241"/>
    </source>
</evidence>
<reference evidence="2" key="1">
    <citation type="journal article" date="2014" name="Front. Microbiol.">
        <title>High frequency of phylogenetically diverse reductive dehalogenase-homologous genes in deep subseafloor sedimentary metagenomes.</title>
        <authorList>
            <person name="Kawai M."/>
            <person name="Futagami T."/>
            <person name="Toyoda A."/>
            <person name="Takaki Y."/>
            <person name="Nishi S."/>
            <person name="Hori S."/>
            <person name="Arai W."/>
            <person name="Tsubouchi T."/>
            <person name="Morono Y."/>
            <person name="Uchiyama I."/>
            <person name="Ito T."/>
            <person name="Fujiyama A."/>
            <person name="Inagaki F."/>
            <person name="Takami H."/>
        </authorList>
    </citation>
    <scope>NUCLEOTIDE SEQUENCE</scope>
    <source>
        <strain evidence="2">Expedition CK06-06</strain>
    </source>
</reference>
<dbReference type="InterPro" id="IPR024719">
    <property type="entry name" value="HpaB/PvcC/4-BUDH_C"/>
</dbReference>
<gene>
    <name evidence="2" type="ORF">S03H2_67681</name>
</gene>